<organism evidence="1 2">
    <name type="scientific">Hibiscus syriacus</name>
    <name type="common">Rose of Sharon</name>
    <dbReference type="NCBI Taxonomy" id="106335"/>
    <lineage>
        <taxon>Eukaryota</taxon>
        <taxon>Viridiplantae</taxon>
        <taxon>Streptophyta</taxon>
        <taxon>Embryophyta</taxon>
        <taxon>Tracheophyta</taxon>
        <taxon>Spermatophyta</taxon>
        <taxon>Magnoliopsida</taxon>
        <taxon>eudicotyledons</taxon>
        <taxon>Gunneridae</taxon>
        <taxon>Pentapetalae</taxon>
        <taxon>rosids</taxon>
        <taxon>malvids</taxon>
        <taxon>Malvales</taxon>
        <taxon>Malvaceae</taxon>
        <taxon>Malvoideae</taxon>
        <taxon>Hibiscus</taxon>
    </lineage>
</organism>
<dbReference type="PANTHER" id="PTHR32343:SF16">
    <property type="entry name" value="RNA-BINDING (RRM_RBD_RNP MOTIFS) FAMILY PROTEIN"/>
    <property type="match status" value="1"/>
</dbReference>
<gene>
    <name evidence="1" type="ORF">F3Y22_tig00110889pilonHSYRG00079</name>
</gene>
<sequence length="128" mass="13566">MLGKGYVLDKDAIMKAKELDESYRLSATAAAKVAELSNRIGLTKDINTSMETILSMDEKYHVSDITKSVALATGKAALMAVTFTGRIAVAAANAVVNSSYFSKGALWVSDKLRCAAQAAADFGSHENT</sequence>
<reference evidence="1" key="1">
    <citation type="submission" date="2019-09" db="EMBL/GenBank/DDBJ databases">
        <title>Draft genome information of white flower Hibiscus syriacus.</title>
        <authorList>
            <person name="Kim Y.-M."/>
        </authorList>
    </citation>
    <scope>NUCLEOTIDE SEQUENCE [LARGE SCALE GENOMIC DNA]</scope>
    <source>
        <strain evidence="1">YM2019G1</strain>
    </source>
</reference>
<dbReference type="PANTHER" id="PTHR32343">
    <property type="entry name" value="SERINE/ARGININE-RICH SPLICING FACTOR"/>
    <property type="match status" value="1"/>
</dbReference>
<dbReference type="EMBL" id="VEPZ02001148">
    <property type="protein sequence ID" value="KAE8691559.1"/>
    <property type="molecule type" value="Genomic_DNA"/>
</dbReference>
<proteinExistence type="predicted"/>
<keyword evidence="1" id="KW-0371">Homeobox</keyword>
<dbReference type="GO" id="GO:0003677">
    <property type="term" value="F:DNA binding"/>
    <property type="evidence" value="ECO:0007669"/>
    <property type="project" value="UniProtKB-KW"/>
</dbReference>
<dbReference type="Proteomes" id="UP000436088">
    <property type="component" value="Unassembled WGS sequence"/>
</dbReference>
<name>A0A6A2ZJS0_HIBSY</name>
<evidence type="ECO:0000313" key="1">
    <source>
        <dbReference type="EMBL" id="KAE8691559.1"/>
    </source>
</evidence>
<protein>
    <submittedName>
        <fullName evidence="1">Homeobox protein</fullName>
    </submittedName>
</protein>
<keyword evidence="2" id="KW-1185">Reference proteome</keyword>
<accession>A0A6A2ZJS0</accession>
<keyword evidence="1" id="KW-0238">DNA-binding</keyword>
<evidence type="ECO:0000313" key="2">
    <source>
        <dbReference type="Proteomes" id="UP000436088"/>
    </source>
</evidence>
<dbReference type="AlphaFoldDB" id="A0A6A2ZJS0"/>
<comment type="caution">
    <text evidence="1">The sequence shown here is derived from an EMBL/GenBank/DDBJ whole genome shotgun (WGS) entry which is preliminary data.</text>
</comment>